<organism evidence="2 3">
    <name type="scientific">Stylosanthes scabra</name>
    <dbReference type="NCBI Taxonomy" id="79078"/>
    <lineage>
        <taxon>Eukaryota</taxon>
        <taxon>Viridiplantae</taxon>
        <taxon>Streptophyta</taxon>
        <taxon>Embryophyta</taxon>
        <taxon>Tracheophyta</taxon>
        <taxon>Spermatophyta</taxon>
        <taxon>Magnoliopsida</taxon>
        <taxon>eudicotyledons</taxon>
        <taxon>Gunneridae</taxon>
        <taxon>Pentapetalae</taxon>
        <taxon>rosids</taxon>
        <taxon>fabids</taxon>
        <taxon>Fabales</taxon>
        <taxon>Fabaceae</taxon>
        <taxon>Papilionoideae</taxon>
        <taxon>50 kb inversion clade</taxon>
        <taxon>dalbergioids sensu lato</taxon>
        <taxon>Dalbergieae</taxon>
        <taxon>Pterocarpus clade</taxon>
        <taxon>Stylosanthes</taxon>
    </lineage>
</organism>
<dbReference type="EMBL" id="JASCZI010060455">
    <property type="protein sequence ID" value="MED6131951.1"/>
    <property type="molecule type" value="Genomic_DNA"/>
</dbReference>
<evidence type="ECO:0000256" key="1">
    <source>
        <dbReference type="SAM" id="MobiDB-lite"/>
    </source>
</evidence>
<protein>
    <submittedName>
        <fullName evidence="2">Uncharacterized protein</fullName>
    </submittedName>
</protein>
<reference evidence="2 3" key="1">
    <citation type="journal article" date="2023" name="Plants (Basel)">
        <title>Bridging the Gap: Combining Genomics and Transcriptomics Approaches to Understand Stylosanthes scabra, an Orphan Legume from the Brazilian Caatinga.</title>
        <authorList>
            <person name="Ferreira-Neto J.R.C."/>
            <person name="da Silva M.D."/>
            <person name="Binneck E."/>
            <person name="de Melo N.F."/>
            <person name="da Silva R.H."/>
            <person name="de Melo A.L.T.M."/>
            <person name="Pandolfi V."/>
            <person name="Bustamante F.O."/>
            <person name="Brasileiro-Vidal A.C."/>
            <person name="Benko-Iseppon A.M."/>
        </authorList>
    </citation>
    <scope>NUCLEOTIDE SEQUENCE [LARGE SCALE GENOMIC DNA]</scope>
    <source>
        <tissue evidence="2">Leaves</tissue>
    </source>
</reference>
<dbReference type="Proteomes" id="UP001341840">
    <property type="component" value="Unassembled WGS sequence"/>
</dbReference>
<gene>
    <name evidence="2" type="ORF">PIB30_014853</name>
</gene>
<proteinExistence type="predicted"/>
<name>A0ABU6S6B0_9FABA</name>
<keyword evidence="3" id="KW-1185">Reference proteome</keyword>
<comment type="caution">
    <text evidence="2">The sequence shown here is derived from an EMBL/GenBank/DDBJ whole genome shotgun (WGS) entry which is preliminary data.</text>
</comment>
<evidence type="ECO:0000313" key="3">
    <source>
        <dbReference type="Proteomes" id="UP001341840"/>
    </source>
</evidence>
<evidence type="ECO:0000313" key="2">
    <source>
        <dbReference type="EMBL" id="MED6131951.1"/>
    </source>
</evidence>
<sequence>MSDPNLVVGTLYPDGEMNRGVDGVGFVCLNLILCYVQRADILDELKNFILRTMGAVGRKHVGRIAYRLLNILPPYEYKFKIFWVEGDVHVRAMFELHQRYGPRQVMELLFETRDASRSEAGPSSTWAGQVGPIAAPPL</sequence>
<accession>A0ABU6S6B0</accession>
<feature type="region of interest" description="Disordered" evidence="1">
    <location>
        <begin position="118"/>
        <end position="138"/>
    </location>
</feature>